<name>A0AC61U817_9MICO</name>
<evidence type="ECO:0000313" key="1">
    <source>
        <dbReference type="EMBL" id="UUZ46123.1"/>
    </source>
</evidence>
<gene>
    <name evidence="1" type="ORF">LP422_10050</name>
</gene>
<proteinExistence type="predicted"/>
<dbReference type="Proteomes" id="UP001059663">
    <property type="component" value="Chromosome"/>
</dbReference>
<sequence>MGDLSTTLGDEDLPGLPLRRLRPYLREQVPEISDPRLRASLISGGRSNLTYLLTDGRSRWVLRRPPLGAVPGDRSRHGPRVPDDRRPPPHRRPGPTARAPGRQGG</sequence>
<accession>A0AC61U817</accession>
<protein>
    <submittedName>
        <fullName evidence="1">Uncharacterized protein</fullName>
    </submittedName>
</protein>
<evidence type="ECO:0000313" key="2">
    <source>
        <dbReference type="Proteomes" id="UP001059663"/>
    </source>
</evidence>
<organism evidence="1 2">
    <name type="scientific">Janibacter limosus</name>
    <dbReference type="NCBI Taxonomy" id="53458"/>
    <lineage>
        <taxon>Bacteria</taxon>
        <taxon>Bacillati</taxon>
        <taxon>Actinomycetota</taxon>
        <taxon>Actinomycetes</taxon>
        <taxon>Micrococcales</taxon>
        <taxon>Intrasporangiaceae</taxon>
        <taxon>Janibacter</taxon>
    </lineage>
</organism>
<reference evidence="1" key="1">
    <citation type="submission" date="2021-11" db="EMBL/GenBank/DDBJ databases">
        <title>Study of the species diversity of bacterial strains isolated from a unique natural object - Shulgan-Tash cave (Bashkiria).</title>
        <authorList>
            <person name="Sazanova A.L."/>
            <person name="Chirak E.R."/>
            <person name="Safronova V.I."/>
        </authorList>
    </citation>
    <scope>NUCLEOTIDE SEQUENCE</scope>
    <source>
        <strain evidence="1">P1</strain>
    </source>
</reference>
<dbReference type="EMBL" id="CP087977">
    <property type="protein sequence ID" value="UUZ46123.1"/>
    <property type="molecule type" value="Genomic_DNA"/>
</dbReference>